<gene>
    <name evidence="1" type="ORF">IWW38_000901</name>
</gene>
<reference evidence="1" key="1">
    <citation type="submission" date="2022-07" db="EMBL/GenBank/DDBJ databases">
        <title>Phylogenomic reconstructions and comparative analyses of Kickxellomycotina fungi.</title>
        <authorList>
            <person name="Reynolds N.K."/>
            <person name="Stajich J.E."/>
            <person name="Barry K."/>
            <person name="Grigoriev I.V."/>
            <person name="Crous P."/>
            <person name="Smith M.E."/>
        </authorList>
    </citation>
    <scope>NUCLEOTIDE SEQUENCE</scope>
    <source>
        <strain evidence="1">CBS 190363</strain>
    </source>
</reference>
<comment type="caution">
    <text evidence="1">The sequence shown here is derived from an EMBL/GenBank/DDBJ whole genome shotgun (WGS) entry which is preliminary data.</text>
</comment>
<sequence length="324" mass="36303">MATFFSSLLGRKTTVATPDDAAEKPPVIFDYLPRLEPAADMPIEHTPTTTPEEQQSLDLITQQRDTLLADLPAQELIEDDGEPPLETLSSEWLTTSRMLIYLRASKGDHALAIKRLRATLEWRATYRPYAITPAMMKQEGATGKMYVNGYDRGGRPLVYMFPHRENTSDAKEHLRYIVFTMEQAIRAMPAAGVTKLTIVIDASRFSPLAQGVPLSTAREFLSVLENHYPDRLHKALVLSPPTYFVMFYHLVAPFIDPVTKAKIAFVDLAGVKGKGCVDGAWVDIKELVDPSMLQSNAGGDWNYEFSQNEYWPALERSYNEAATT</sequence>
<protein>
    <submittedName>
        <fullName evidence="1">Uncharacterized protein</fullName>
    </submittedName>
</protein>
<proteinExistence type="predicted"/>
<accession>A0ACC1M8N5</accession>
<dbReference type="Proteomes" id="UP001139981">
    <property type="component" value="Unassembled WGS sequence"/>
</dbReference>
<keyword evidence="2" id="KW-1185">Reference proteome</keyword>
<organism evidence="1 2">
    <name type="scientific">Coemansia aciculifera</name>
    <dbReference type="NCBI Taxonomy" id="417176"/>
    <lineage>
        <taxon>Eukaryota</taxon>
        <taxon>Fungi</taxon>
        <taxon>Fungi incertae sedis</taxon>
        <taxon>Zoopagomycota</taxon>
        <taxon>Kickxellomycotina</taxon>
        <taxon>Kickxellomycetes</taxon>
        <taxon>Kickxellales</taxon>
        <taxon>Kickxellaceae</taxon>
        <taxon>Coemansia</taxon>
    </lineage>
</organism>
<name>A0ACC1M8N5_9FUNG</name>
<evidence type="ECO:0000313" key="1">
    <source>
        <dbReference type="EMBL" id="KAJ2899657.1"/>
    </source>
</evidence>
<evidence type="ECO:0000313" key="2">
    <source>
        <dbReference type="Proteomes" id="UP001139981"/>
    </source>
</evidence>
<dbReference type="EMBL" id="JANBVB010000021">
    <property type="protein sequence ID" value="KAJ2899657.1"/>
    <property type="molecule type" value="Genomic_DNA"/>
</dbReference>